<evidence type="ECO:0000313" key="3">
    <source>
        <dbReference type="Proteomes" id="UP000503640"/>
    </source>
</evidence>
<evidence type="ECO:0000313" key="2">
    <source>
        <dbReference type="EMBL" id="GEJ56317.1"/>
    </source>
</evidence>
<dbReference type="Pfam" id="PF06445">
    <property type="entry name" value="GyrI-like"/>
    <property type="match status" value="1"/>
</dbReference>
<sequence>MARTIDLRRERREEYAPARKPHVVRVMRGRYLAVDGQGAPEGDGFRRAVHALYAMAHVLQAAARAAGRGFKLMPLEAQWWGEAPGGDFTREPRETWRYKVMMRVPDHVGDRQLAAARAALEASGRGEGVEAVELERFAEGRCIQALHVGPYAREGETVARMAAEAAALGLGFAGAHHEVYLSDPRRTPPERLRTLLRHPVRRATARA</sequence>
<keyword evidence="3" id="KW-1185">Reference proteome</keyword>
<dbReference type="AlphaFoldDB" id="A0A7I9VJY8"/>
<organism evidence="2 3">
    <name type="scientific">Anaeromyxobacter diazotrophicus</name>
    <dbReference type="NCBI Taxonomy" id="2590199"/>
    <lineage>
        <taxon>Bacteria</taxon>
        <taxon>Pseudomonadati</taxon>
        <taxon>Myxococcota</taxon>
        <taxon>Myxococcia</taxon>
        <taxon>Myxococcales</taxon>
        <taxon>Cystobacterineae</taxon>
        <taxon>Anaeromyxobacteraceae</taxon>
        <taxon>Anaeromyxobacter</taxon>
    </lineage>
</organism>
<dbReference type="Gene3D" id="3.20.80.10">
    <property type="entry name" value="Regulatory factor, effector binding domain"/>
    <property type="match status" value="1"/>
</dbReference>
<protein>
    <submittedName>
        <fullName evidence="2">Transcriptional regulator</fullName>
    </submittedName>
</protein>
<dbReference type="RefSeq" id="WP_176063673.1">
    <property type="nucleotide sequence ID" value="NZ_BJTG01000002.1"/>
</dbReference>
<gene>
    <name evidence="2" type="ORF">AMYX_10580</name>
</gene>
<dbReference type="EMBL" id="BJTG01000002">
    <property type="protein sequence ID" value="GEJ56317.1"/>
    <property type="molecule type" value="Genomic_DNA"/>
</dbReference>
<evidence type="ECO:0000259" key="1">
    <source>
        <dbReference type="Pfam" id="PF06445"/>
    </source>
</evidence>
<reference evidence="3" key="1">
    <citation type="journal article" date="2020" name="Appl. Environ. Microbiol.">
        <title>Diazotrophic Anaeromyxobacter Isolates from Soils.</title>
        <authorList>
            <person name="Masuda Y."/>
            <person name="Yamanaka H."/>
            <person name="Xu Z.X."/>
            <person name="Shiratori Y."/>
            <person name="Aono T."/>
            <person name="Amachi S."/>
            <person name="Senoo K."/>
            <person name="Itoh H."/>
        </authorList>
    </citation>
    <scope>NUCLEOTIDE SEQUENCE [LARGE SCALE GENOMIC DNA]</scope>
    <source>
        <strain evidence="3">R267</strain>
    </source>
</reference>
<dbReference type="Proteomes" id="UP000503640">
    <property type="component" value="Unassembled WGS sequence"/>
</dbReference>
<accession>A0A7I9VJY8</accession>
<dbReference type="InterPro" id="IPR011256">
    <property type="entry name" value="Reg_factor_effector_dom_sf"/>
</dbReference>
<comment type="caution">
    <text evidence="2">The sequence shown here is derived from an EMBL/GenBank/DDBJ whole genome shotgun (WGS) entry which is preliminary data.</text>
</comment>
<name>A0A7I9VJY8_9BACT</name>
<proteinExistence type="predicted"/>
<feature type="domain" description="GyrI-like small molecule binding" evidence="1">
    <location>
        <begin position="108"/>
        <end position="200"/>
    </location>
</feature>
<dbReference type="SUPFAM" id="SSF55136">
    <property type="entry name" value="Probable bacterial effector-binding domain"/>
    <property type="match status" value="1"/>
</dbReference>
<dbReference type="InterPro" id="IPR029442">
    <property type="entry name" value="GyrI-like"/>
</dbReference>